<dbReference type="GeneID" id="17257398"/>
<protein>
    <recommendedName>
        <fullName evidence="1">ABM domain-containing protein</fullName>
    </recommendedName>
</protein>
<dbReference type="AlphaFoldDB" id="A0A0D3IJ14"/>
<keyword evidence="3" id="KW-1185">Reference proteome</keyword>
<dbReference type="RefSeq" id="XP_005763678.1">
    <property type="nucleotide sequence ID" value="XM_005763621.1"/>
</dbReference>
<dbReference type="EnsemblProtists" id="EOD11249">
    <property type="protein sequence ID" value="EOD11249"/>
    <property type="gene ID" value="EMIHUDRAFT_248022"/>
</dbReference>
<dbReference type="KEGG" id="ehx:EMIHUDRAFT_248022"/>
<dbReference type="PANTHER" id="PTHR40624:SF1">
    <property type="entry name" value="BIOSYNTHESIS MONOOXYGENASE, PUTATIVE (AFU_ORTHOLOGUE AFUA_1G12025)-RELATED"/>
    <property type="match status" value="1"/>
</dbReference>
<evidence type="ECO:0000259" key="1">
    <source>
        <dbReference type="PROSITE" id="PS51725"/>
    </source>
</evidence>
<dbReference type="SUPFAM" id="SSF54909">
    <property type="entry name" value="Dimeric alpha+beta barrel"/>
    <property type="match status" value="1"/>
</dbReference>
<dbReference type="Pfam" id="PF03992">
    <property type="entry name" value="ABM"/>
    <property type="match status" value="1"/>
</dbReference>
<dbReference type="Gene3D" id="3.30.70.100">
    <property type="match status" value="1"/>
</dbReference>
<sequence length="112" mass="12419">MGWVLSIKMTFGSAAERDRFGELFRPLAEWVTANEPNTLAYDLLLSDKDECVACVFERYATKADLATHQQSEPFKAFKAGLAEAEAAGTIHRVSVDGHSFNEAQVGHMQRRG</sequence>
<dbReference type="PROSITE" id="PS51725">
    <property type="entry name" value="ABM"/>
    <property type="match status" value="1"/>
</dbReference>
<accession>A0A0D3IJ14</accession>
<dbReference type="HOGENOM" id="CLU_163686_0_0_1"/>
<dbReference type="InterPro" id="IPR007138">
    <property type="entry name" value="ABM_dom"/>
</dbReference>
<feature type="domain" description="ABM" evidence="1">
    <location>
        <begin position="1"/>
        <end position="93"/>
    </location>
</feature>
<dbReference type="PaxDb" id="2903-EOD11249"/>
<dbReference type="PANTHER" id="PTHR40624">
    <property type="entry name" value="BIOSYNTHESIS MONOOXYGENASE, PUTATIVE (AFU_ORTHOLOGUE AFUA_1G12025)-RELATED"/>
    <property type="match status" value="1"/>
</dbReference>
<dbReference type="OMA" id="LMIFERY"/>
<reference evidence="3" key="1">
    <citation type="journal article" date="2013" name="Nature">
        <title>Pan genome of the phytoplankton Emiliania underpins its global distribution.</title>
        <authorList>
            <person name="Read B.A."/>
            <person name="Kegel J."/>
            <person name="Klute M.J."/>
            <person name="Kuo A."/>
            <person name="Lefebvre S.C."/>
            <person name="Maumus F."/>
            <person name="Mayer C."/>
            <person name="Miller J."/>
            <person name="Monier A."/>
            <person name="Salamov A."/>
            <person name="Young J."/>
            <person name="Aguilar M."/>
            <person name="Claverie J.M."/>
            <person name="Frickenhaus S."/>
            <person name="Gonzalez K."/>
            <person name="Herman E.K."/>
            <person name="Lin Y.C."/>
            <person name="Napier J."/>
            <person name="Ogata H."/>
            <person name="Sarno A.F."/>
            <person name="Shmutz J."/>
            <person name="Schroeder D."/>
            <person name="de Vargas C."/>
            <person name="Verret F."/>
            <person name="von Dassow P."/>
            <person name="Valentin K."/>
            <person name="Van de Peer Y."/>
            <person name="Wheeler G."/>
            <person name="Dacks J.B."/>
            <person name="Delwiche C.F."/>
            <person name="Dyhrman S.T."/>
            <person name="Glockner G."/>
            <person name="John U."/>
            <person name="Richards T."/>
            <person name="Worden A.Z."/>
            <person name="Zhang X."/>
            <person name="Grigoriev I.V."/>
            <person name="Allen A.E."/>
            <person name="Bidle K."/>
            <person name="Borodovsky M."/>
            <person name="Bowler C."/>
            <person name="Brownlee C."/>
            <person name="Cock J.M."/>
            <person name="Elias M."/>
            <person name="Gladyshev V.N."/>
            <person name="Groth M."/>
            <person name="Guda C."/>
            <person name="Hadaegh A."/>
            <person name="Iglesias-Rodriguez M.D."/>
            <person name="Jenkins J."/>
            <person name="Jones B.M."/>
            <person name="Lawson T."/>
            <person name="Leese F."/>
            <person name="Lindquist E."/>
            <person name="Lobanov A."/>
            <person name="Lomsadze A."/>
            <person name="Malik S.B."/>
            <person name="Marsh M.E."/>
            <person name="Mackinder L."/>
            <person name="Mock T."/>
            <person name="Mueller-Roeber B."/>
            <person name="Pagarete A."/>
            <person name="Parker M."/>
            <person name="Probert I."/>
            <person name="Quesneville H."/>
            <person name="Raines C."/>
            <person name="Rensing S.A."/>
            <person name="Riano-Pachon D.M."/>
            <person name="Richier S."/>
            <person name="Rokitta S."/>
            <person name="Shiraiwa Y."/>
            <person name="Soanes D.M."/>
            <person name="van der Giezen M."/>
            <person name="Wahlund T.M."/>
            <person name="Williams B."/>
            <person name="Wilson W."/>
            <person name="Wolfe G."/>
            <person name="Wurch L.L."/>
        </authorList>
    </citation>
    <scope>NUCLEOTIDE SEQUENCE</scope>
</reference>
<name>A0A0D3IJ14_EMIH1</name>
<evidence type="ECO:0000313" key="3">
    <source>
        <dbReference type="Proteomes" id="UP000013827"/>
    </source>
</evidence>
<proteinExistence type="predicted"/>
<dbReference type="InterPro" id="IPR011008">
    <property type="entry name" value="Dimeric_a/b-barrel"/>
</dbReference>
<reference evidence="2" key="2">
    <citation type="submission" date="2024-10" db="UniProtKB">
        <authorList>
            <consortium name="EnsemblProtists"/>
        </authorList>
    </citation>
    <scope>IDENTIFICATION</scope>
</reference>
<dbReference type="Proteomes" id="UP000013827">
    <property type="component" value="Unassembled WGS sequence"/>
</dbReference>
<evidence type="ECO:0000313" key="2">
    <source>
        <dbReference type="EnsemblProtists" id="EOD11249"/>
    </source>
</evidence>
<organism evidence="2 3">
    <name type="scientific">Emiliania huxleyi (strain CCMP1516)</name>
    <dbReference type="NCBI Taxonomy" id="280463"/>
    <lineage>
        <taxon>Eukaryota</taxon>
        <taxon>Haptista</taxon>
        <taxon>Haptophyta</taxon>
        <taxon>Prymnesiophyceae</taxon>
        <taxon>Isochrysidales</taxon>
        <taxon>Noelaerhabdaceae</taxon>
        <taxon>Emiliania</taxon>
    </lineage>
</organism>